<dbReference type="Pfam" id="PF01428">
    <property type="entry name" value="zf-AN1"/>
    <property type="match status" value="1"/>
</dbReference>
<dbReference type="OrthoDB" id="428577at2759"/>
<dbReference type="RefSeq" id="XP_030921474.1">
    <property type="nucleotide sequence ID" value="XM_031065614.1"/>
</dbReference>
<evidence type="ECO:0000313" key="10">
    <source>
        <dbReference type="Proteomes" id="UP000504602"/>
    </source>
</evidence>
<dbReference type="SMART" id="SM00154">
    <property type="entry name" value="ZnF_AN1"/>
    <property type="match status" value="1"/>
</dbReference>
<keyword evidence="2" id="KW-0479">Metal-binding</keyword>
<keyword evidence="4" id="KW-0862">Zinc</keyword>
<dbReference type="RefSeq" id="XP_030921476.1">
    <property type="nucleotide sequence ID" value="XM_031065616.1"/>
</dbReference>
<reference evidence="11 12" key="1">
    <citation type="submission" date="2025-04" db="UniProtKB">
        <authorList>
            <consortium name="RefSeq"/>
        </authorList>
    </citation>
    <scope>IDENTIFICATION</scope>
</reference>
<feature type="compositionally biased region" description="Low complexity" evidence="7">
    <location>
        <begin position="56"/>
        <end position="67"/>
    </location>
</feature>
<dbReference type="InterPro" id="IPR035896">
    <property type="entry name" value="AN1-like_Znf"/>
</dbReference>
<dbReference type="GeneID" id="102034258"/>
<dbReference type="Gene3D" id="4.10.1110.10">
    <property type="entry name" value="AN1-like Zinc finger"/>
    <property type="match status" value="1"/>
</dbReference>
<dbReference type="Proteomes" id="UP000504602">
    <property type="component" value="Unplaced"/>
</dbReference>
<dbReference type="GO" id="GO:0008270">
    <property type="term" value="F:zinc ion binding"/>
    <property type="evidence" value="ECO:0007669"/>
    <property type="project" value="UniProtKB-KW"/>
</dbReference>
<feature type="domain" description="AN1-type" evidence="9">
    <location>
        <begin position="168"/>
        <end position="214"/>
    </location>
</feature>
<keyword evidence="3 6" id="KW-0863">Zinc-finger</keyword>
<dbReference type="InterPro" id="IPR002653">
    <property type="entry name" value="Znf_A20"/>
</dbReference>
<dbReference type="InterPro" id="IPR000058">
    <property type="entry name" value="Znf_AN1"/>
</dbReference>
<accession>A0A8N5F6C1</accession>
<dbReference type="Gene3D" id="1.20.5.4770">
    <property type="match status" value="1"/>
</dbReference>
<organism evidence="10 12">
    <name type="scientific">Geospiza fortis</name>
    <name type="common">Medium ground-finch</name>
    <dbReference type="NCBI Taxonomy" id="48883"/>
    <lineage>
        <taxon>Eukaryota</taxon>
        <taxon>Metazoa</taxon>
        <taxon>Chordata</taxon>
        <taxon>Craniata</taxon>
        <taxon>Vertebrata</taxon>
        <taxon>Euteleostomi</taxon>
        <taxon>Archelosauria</taxon>
        <taxon>Archosauria</taxon>
        <taxon>Dinosauria</taxon>
        <taxon>Saurischia</taxon>
        <taxon>Theropoda</taxon>
        <taxon>Coelurosauria</taxon>
        <taxon>Aves</taxon>
        <taxon>Neognathae</taxon>
        <taxon>Neoaves</taxon>
        <taxon>Telluraves</taxon>
        <taxon>Australaves</taxon>
        <taxon>Passeriformes</taxon>
        <taxon>Thraupidae</taxon>
        <taxon>Geospiza</taxon>
    </lineage>
</organism>
<dbReference type="PANTHER" id="PTHR10634:SF26">
    <property type="entry name" value="AN1-TYPE ZINC FINGER PROTEIN 5"/>
    <property type="match status" value="1"/>
</dbReference>
<evidence type="ECO:0000256" key="6">
    <source>
        <dbReference type="PROSITE-ProRule" id="PRU00449"/>
    </source>
</evidence>
<proteinExistence type="predicted"/>
<keyword evidence="1" id="KW-0597">Phosphoprotein</keyword>
<feature type="domain" description="A20-type" evidence="8">
    <location>
        <begin position="8"/>
        <end position="42"/>
    </location>
</feature>
<dbReference type="PROSITE" id="PS51036">
    <property type="entry name" value="ZF_A20"/>
    <property type="match status" value="1"/>
</dbReference>
<dbReference type="FunFam" id="4.10.1110.10:FF:000001">
    <property type="entry name" value="Zinc finger AN1-type containing 6"/>
    <property type="match status" value="1"/>
</dbReference>
<evidence type="ECO:0000259" key="9">
    <source>
        <dbReference type="PROSITE" id="PS51039"/>
    </source>
</evidence>
<evidence type="ECO:0000256" key="4">
    <source>
        <dbReference type="ARBA" id="ARBA00022833"/>
    </source>
</evidence>
<sequence>MAQETNQTPGPMLCSTGCGFYGNPRTNGMCSVCYKEHLQRQQNSGRISPMGKGTASGSNSPTSDSPSVQRADASLSNCEGTASSTSGKSRNVPVAALPVMQQMTEMSISREEKVSPKTDIEPEQCDELSLKPQLCNSAAYEEVVTQPSPSVSQPSTSQSEEKASELPKPKKNRCFTCRKKVGLTGFDCRCGNLFCGLHRYSDKHNCPYDYKAEAAAKIRKENPVVVAEKIQRI</sequence>
<evidence type="ECO:0000313" key="12">
    <source>
        <dbReference type="RefSeq" id="XP_030921476.1"/>
    </source>
</evidence>
<dbReference type="PANTHER" id="PTHR10634">
    <property type="entry name" value="AN1-TYPE ZINC FINGER PROTEIN"/>
    <property type="match status" value="1"/>
</dbReference>
<evidence type="ECO:0000313" key="13">
    <source>
        <dbReference type="RefSeq" id="XP_030921477.1"/>
    </source>
</evidence>
<keyword evidence="10" id="KW-1185">Reference proteome</keyword>
<evidence type="ECO:0000256" key="5">
    <source>
        <dbReference type="ARBA" id="ARBA00022990"/>
    </source>
</evidence>
<feature type="compositionally biased region" description="Polar residues" evidence="7">
    <location>
        <begin position="74"/>
        <end position="89"/>
    </location>
</feature>
<evidence type="ECO:0000259" key="8">
    <source>
        <dbReference type="PROSITE" id="PS51036"/>
    </source>
</evidence>
<keyword evidence="5" id="KW-0007">Acetylation</keyword>
<dbReference type="SMART" id="SM00259">
    <property type="entry name" value="ZnF_A20"/>
    <property type="match status" value="1"/>
</dbReference>
<evidence type="ECO:0000313" key="11">
    <source>
        <dbReference type="RefSeq" id="XP_030921474.1"/>
    </source>
</evidence>
<dbReference type="RefSeq" id="XP_030921477.1">
    <property type="nucleotide sequence ID" value="XM_031065617.1"/>
</dbReference>
<dbReference type="SUPFAM" id="SSF57716">
    <property type="entry name" value="Glucocorticoid receptor-like (DNA-binding domain)"/>
    <property type="match status" value="1"/>
</dbReference>
<evidence type="ECO:0000256" key="2">
    <source>
        <dbReference type="ARBA" id="ARBA00022723"/>
    </source>
</evidence>
<dbReference type="AlphaFoldDB" id="A0A8N5F6C1"/>
<gene>
    <name evidence="11 12 13" type="primary">LOC102034258</name>
</gene>
<evidence type="ECO:0000256" key="7">
    <source>
        <dbReference type="SAM" id="MobiDB-lite"/>
    </source>
</evidence>
<dbReference type="Pfam" id="PF01754">
    <property type="entry name" value="zf-A20"/>
    <property type="match status" value="1"/>
</dbReference>
<dbReference type="FunFam" id="1.20.5.4770:FF:000001">
    <property type="entry name" value="Zinc finger AN1-type containing 6"/>
    <property type="match status" value="1"/>
</dbReference>
<evidence type="ECO:0000256" key="1">
    <source>
        <dbReference type="ARBA" id="ARBA00022553"/>
    </source>
</evidence>
<dbReference type="PROSITE" id="PS51039">
    <property type="entry name" value="ZF_AN1"/>
    <property type="match status" value="1"/>
</dbReference>
<dbReference type="InterPro" id="IPR050652">
    <property type="entry name" value="AN1_A20_ZnFinger"/>
</dbReference>
<feature type="region of interest" description="Disordered" evidence="7">
    <location>
        <begin position="41"/>
        <end position="93"/>
    </location>
</feature>
<feature type="compositionally biased region" description="Low complexity" evidence="7">
    <location>
        <begin position="141"/>
        <end position="158"/>
    </location>
</feature>
<protein>
    <submittedName>
        <fullName evidence="11 12">AN1-type zinc finger protein 5-like isoform X1</fullName>
    </submittedName>
</protein>
<name>A0A8N5F6C1_GEOFO</name>
<dbReference type="SUPFAM" id="SSF118310">
    <property type="entry name" value="AN1-like Zinc finger"/>
    <property type="match status" value="1"/>
</dbReference>
<dbReference type="GO" id="GO:0003677">
    <property type="term" value="F:DNA binding"/>
    <property type="evidence" value="ECO:0007669"/>
    <property type="project" value="InterPro"/>
</dbReference>
<evidence type="ECO:0000256" key="3">
    <source>
        <dbReference type="ARBA" id="ARBA00022771"/>
    </source>
</evidence>
<feature type="region of interest" description="Disordered" evidence="7">
    <location>
        <begin position="141"/>
        <end position="165"/>
    </location>
</feature>